<feature type="transmembrane region" description="Helical" evidence="21">
    <location>
        <begin position="31"/>
        <end position="50"/>
    </location>
</feature>
<evidence type="ECO:0000256" key="14">
    <source>
        <dbReference type="ARBA" id="ARBA00023004"/>
    </source>
</evidence>
<feature type="transmembrane region" description="Helical" evidence="21">
    <location>
        <begin position="133"/>
        <end position="151"/>
    </location>
</feature>
<dbReference type="InterPro" id="IPR003594">
    <property type="entry name" value="HATPase_dom"/>
</dbReference>
<dbReference type="GO" id="GO:0046983">
    <property type="term" value="F:protein dimerization activity"/>
    <property type="evidence" value="ECO:0007669"/>
    <property type="project" value="InterPro"/>
</dbReference>
<dbReference type="Proteomes" id="UP000546642">
    <property type="component" value="Unassembled WGS sequence"/>
</dbReference>
<feature type="transmembrane region" description="Helical" evidence="21">
    <location>
        <begin position="86"/>
        <end position="104"/>
    </location>
</feature>
<keyword evidence="12 23" id="KW-0418">Kinase</keyword>
<dbReference type="Gene3D" id="3.30.565.10">
    <property type="entry name" value="Histidine kinase-like ATPase, C-terminal domain"/>
    <property type="match status" value="1"/>
</dbReference>
<keyword evidence="10" id="KW-0479">Metal-binding</keyword>
<keyword evidence="11" id="KW-0547">Nucleotide-binding</keyword>
<feature type="region of interest" description="Disordered" evidence="20">
    <location>
        <begin position="368"/>
        <end position="389"/>
    </location>
</feature>
<keyword evidence="16" id="KW-0411">Iron-sulfur</keyword>
<keyword evidence="7" id="KW-0963">Cytoplasm</keyword>
<keyword evidence="21" id="KW-0812">Transmembrane</keyword>
<dbReference type="PROSITE" id="PS50109">
    <property type="entry name" value="HIS_KIN"/>
    <property type="match status" value="1"/>
</dbReference>
<dbReference type="EMBL" id="JACHDS010000001">
    <property type="protein sequence ID" value="MBB6174046.1"/>
    <property type="molecule type" value="Genomic_DNA"/>
</dbReference>
<dbReference type="GO" id="GO:0051539">
    <property type="term" value="F:4 iron, 4 sulfur cluster binding"/>
    <property type="evidence" value="ECO:0007669"/>
    <property type="project" value="UniProtKB-KW"/>
</dbReference>
<dbReference type="GO" id="GO:0000155">
    <property type="term" value="F:phosphorelay sensor kinase activity"/>
    <property type="evidence" value="ECO:0007669"/>
    <property type="project" value="InterPro"/>
</dbReference>
<evidence type="ECO:0000256" key="21">
    <source>
        <dbReference type="SAM" id="Phobius"/>
    </source>
</evidence>
<feature type="transmembrane region" description="Helical" evidence="21">
    <location>
        <begin position="157"/>
        <end position="177"/>
    </location>
</feature>
<feature type="domain" description="Histidine kinase" evidence="22">
    <location>
        <begin position="323"/>
        <end position="410"/>
    </location>
</feature>
<keyword evidence="15" id="KW-0902">Two-component regulatory system</keyword>
<evidence type="ECO:0000256" key="7">
    <source>
        <dbReference type="ARBA" id="ARBA00022490"/>
    </source>
</evidence>
<dbReference type="RefSeq" id="WP_184077837.1">
    <property type="nucleotide sequence ID" value="NZ_JACHDS010000001.1"/>
</dbReference>
<keyword evidence="21" id="KW-0472">Membrane</keyword>
<dbReference type="InterPro" id="IPR004358">
    <property type="entry name" value="Sig_transdc_His_kin-like_C"/>
</dbReference>
<feature type="region of interest" description="Disordered" evidence="20">
    <location>
        <begin position="1"/>
        <end position="25"/>
    </location>
</feature>
<comment type="subcellular location">
    <subcellularLocation>
        <location evidence="3">Cytoplasm</location>
    </subcellularLocation>
</comment>
<dbReference type="Pfam" id="PF02518">
    <property type="entry name" value="HATPase_c"/>
    <property type="match status" value="1"/>
</dbReference>
<dbReference type="EC" id="2.7.13.3" evidence="4"/>
<comment type="cofactor">
    <cofactor evidence="2">
        <name>[4Fe-4S] cluster</name>
        <dbReference type="ChEBI" id="CHEBI:49883"/>
    </cofactor>
</comment>
<keyword evidence="8" id="KW-0597">Phosphoprotein</keyword>
<evidence type="ECO:0000256" key="15">
    <source>
        <dbReference type="ARBA" id="ARBA00023012"/>
    </source>
</evidence>
<evidence type="ECO:0000256" key="20">
    <source>
        <dbReference type="SAM" id="MobiDB-lite"/>
    </source>
</evidence>
<dbReference type="PANTHER" id="PTHR24421">
    <property type="entry name" value="NITRATE/NITRITE SENSOR PROTEIN NARX-RELATED"/>
    <property type="match status" value="1"/>
</dbReference>
<evidence type="ECO:0000256" key="2">
    <source>
        <dbReference type="ARBA" id="ARBA00001966"/>
    </source>
</evidence>
<feature type="transmembrane region" description="Helical" evidence="21">
    <location>
        <begin position="56"/>
        <end position="74"/>
    </location>
</feature>
<accession>A0A7W9YM23</accession>
<dbReference type="Pfam" id="PF07730">
    <property type="entry name" value="HisKA_3"/>
    <property type="match status" value="1"/>
</dbReference>
<dbReference type="PANTHER" id="PTHR24421:SF10">
    <property type="entry name" value="NITRATE_NITRITE SENSOR PROTEIN NARQ"/>
    <property type="match status" value="1"/>
</dbReference>
<dbReference type="AlphaFoldDB" id="A0A7W9YM23"/>
<keyword evidence="21" id="KW-1133">Transmembrane helix</keyword>
<keyword evidence="24" id="KW-1185">Reference proteome</keyword>
<evidence type="ECO:0000256" key="12">
    <source>
        <dbReference type="ARBA" id="ARBA00022777"/>
    </source>
</evidence>
<feature type="coiled-coil region" evidence="19">
    <location>
        <begin position="187"/>
        <end position="214"/>
    </location>
</feature>
<dbReference type="InterPro" id="IPR050482">
    <property type="entry name" value="Sensor_HK_TwoCompSys"/>
</dbReference>
<evidence type="ECO:0000313" key="24">
    <source>
        <dbReference type="Proteomes" id="UP000546642"/>
    </source>
</evidence>
<evidence type="ECO:0000256" key="16">
    <source>
        <dbReference type="ARBA" id="ARBA00023014"/>
    </source>
</evidence>
<reference evidence="23 24" key="1">
    <citation type="submission" date="2020-08" db="EMBL/GenBank/DDBJ databases">
        <title>Sequencing the genomes of 1000 actinobacteria strains.</title>
        <authorList>
            <person name="Klenk H.-P."/>
        </authorList>
    </citation>
    <scope>NUCLEOTIDE SEQUENCE [LARGE SCALE GENOMIC DNA]</scope>
    <source>
        <strain evidence="23 24">DSM 46659</strain>
    </source>
</reference>
<dbReference type="InterPro" id="IPR005467">
    <property type="entry name" value="His_kinase_dom"/>
</dbReference>
<dbReference type="GO" id="GO:0016020">
    <property type="term" value="C:membrane"/>
    <property type="evidence" value="ECO:0007669"/>
    <property type="project" value="InterPro"/>
</dbReference>
<dbReference type="InterPro" id="IPR036890">
    <property type="entry name" value="HATPase_C_sf"/>
</dbReference>
<keyword evidence="6" id="KW-0004">4Fe-4S</keyword>
<evidence type="ECO:0000256" key="1">
    <source>
        <dbReference type="ARBA" id="ARBA00000085"/>
    </source>
</evidence>
<evidence type="ECO:0000256" key="19">
    <source>
        <dbReference type="SAM" id="Coils"/>
    </source>
</evidence>
<evidence type="ECO:0000256" key="5">
    <source>
        <dbReference type="ARBA" id="ARBA00017322"/>
    </source>
</evidence>
<comment type="function">
    <text evidence="17">Member of the two-component regulatory system NreB/NreC involved in the control of dissimilatory nitrate/nitrite reduction in response to oxygen. NreB functions as a direct oxygen sensor histidine kinase which is autophosphorylated, in the absence of oxygen, probably at the conserved histidine residue, and transfers its phosphate group probably to a conserved aspartate residue of NreC. NreB/NreC activates the expression of the nitrate (narGHJI) and nitrite (nir) reductase operons, as well as the putative nitrate transporter gene narT.</text>
</comment>
<sequence length="415" mass="44726">MWPRRDSAVDGQAEAGSSTPPEPGHHREFRGWDACFTLVYAGAAVLGVAVPSAGPVWMGPVLVGLLALCYAVLIRPVVLRDDPTQALSPRTAAAIVLAAAVFLPLTGQSLVYYVLLLAVIPQCFMLLAPGWAVGCLLVFFVGLPSVVWWPIQGEPPLSILIAGTLMVASSLTLGVWIHQVLARSEERAQLLRELHESQREIARLSAERGALAERTRMAREIHDTLAQGFTSIITLTEAVRCELDTDPERARRHVDLVARTARENLAEARALVAGHAPLAAGSGSLKQALERITARLAEELDIDVTCAVTGEPTAFDAPLQVDLLRAAQESLANIRRHAEASRAEVVLRYGTDRVELVVRDNGRGFRPEDIGAGHGVPGMRRRAEEAGGTCTIDSRPGHGTEFRMEIPLMRTGAAP</sequence>
<keyword evidence="14" id="KW-0408">Iron</keyword>
<evidence type="ECO:0000256" key="4">
    <source>
        <dbReference type="ARBA" id="ARBA00012438"/>
    </source>
</evidence>
<protein>
    <recommendedName>
        <fullName evidence="5">Oxygen sensor histidine kinase NreB</fullName>
        <ecNumber evidence="4">2.7.13.3</ecNumber>
    </recommendedName>
    <alternativeName>
        <fullName evidence="18">Nitrogen regulation protein B</fullName>
    </alternativeName>
</protein>
<evidence type="ECO:0000256" key="6">
    <source>
        <dbReference type="ARBA" id="ARBA00022485"/>
    </source>
</evidence>
<gene>
    <name evidence="23" type="ORF">HNR23_004106</name>
</gene>
<dbReference type="SUPFAM" id="SSF55874">
    <property type="entry name" value="ATPase domain of HSP90 chaperone/DNA topoisomerase II/histidine kinase"/>
    <property type="match status" value="1"/>
</dbReference>
<dbReference type="GO" id="GO:0046872">
    <property type="term" value="F:metal ion binding"/>
    <property type="evidence" value="ECO:0007669"/>
    <property type="project" value="UniProtKB-KW"/>
</dbReference>
<evidence type="ECO:0000256" key="3">
    <source>
        <dbReference type="ARBA" id="ARBA00004496"/>
    </source>
</evidence>
<keyword evidence="9" id="KW-0808">Transferase</keyword>
<keyword evidence="19" id="KW-0175">Coiled coil</keyword>
<evidence type="ECO:0000313" key="23">
    <source>
        <dbReference type="EMBL" id="MBB6174046.1"/>
    </source>
</evidence>
<evidence type="ECO:0000256" key="9">
    <source>
        <dbReference type="ARBA" id="ARBA00022679"/>
    </source>
</evidence>
<proteinExistence type="predicted"/>
<evidence type="ECO:0000256" key="8">
    <source>
        <dbReference type="ARBA" id="ARBA00022553"/>
    </source>
</evidence>
<keyword evidence="13" id="KW-0067">ATP-binding</keyword>
<dbReference type="CDD" id="cd16917">
    <property type="entry name" value="HATPase_UhpB-NarQ-NarX-like"/>
    <property type="match status" value="1"/>
</dbReference>
<evidence type="ECO:0000256" key="11">
    <source>
        <dbReference type="ARBA" id="ARBA00022741"/>
    </source>
</evidence>
<organism evidence="23 24">
    <name type="scientific">Nocardiopsis mwathae</name>
    <dbReference type="NCBI Taxonomy" id="1472723"/>
    <lineage>
        <taxon>Bacteria</taxon>
        <taxon>Bacillati</taxon>
        <taxon>Actinomycetota</taxon>
        <taxon>Actinomycetes</taxon>
        <taxon>Streptosporangiales</taxon>
        <taxon>Nocardiopsidaceae</taxon>
        <taxon>Nocardiopsis</taxon>
    </lineage>
</organism>
<evidence type="ECO:0000256" key="18">
    <source>
        <dbReference type="ARBA" id="ARBA00030800"/>
    </source>
</evidence>
<evidence type="ECO:0000256" key="10">
    <source>
        <dbReference type="ARBA" id="ARBA00022723"/>
    </source>
</evidence>
<evidence type="ECO:0000256" key="17">
    <source>
        <dbReference type="ARBA" id="ARBA00024827"/>
    </source>
</evidence>
<dbReference type="SMART" id="SM00387">
    <property type="entry name" value="HATPase_c"/>
    <property type="match status" value="1"/>
</dbReference>
<name>A0A7W9YM23_9ACTN</name>
<dbReference type="PRINTS" id="PR00344">
    <property type="entry name" value="BCTRLSENSOR"/>
</dbReference>
<comment type="caution">
    <text evidence="23">The sequence shown here is derived from an EMBL/GenBank/DDBJ whole genome shotgun (WGS) entry which is preliminary data.</text>
</comment>
<dbReference type="GO" id="GO:0005737">
    <property type="term" value="C:cytoplasm"/>
    <property type="evidence" value="ECO:0007669"/>
    <property type="project" value="UniProtKB-SubCell"/>
</dbReference>
<dbReference type="GO" id="GO:0005524">
    <property type="term" value="F:ATP binding"/>
    <property type="evidence" value="ECO:0007669"/>
    <property type="project" value="UniProtKB-KW"/>
</dbReference>
<dbReference type="InterPro" id="IPR011712">
    <property type="entry name" value="Sig_transdc_His_kin_sub3_dim/P"/>
</dbReference>
<dbReference type="Gene3D" id="1.20.5.1930">
    <property type="match status" value="1"/>
</dbReference>
<evidence type="ECO:0000256" key="13">
    <source>
        <dbReference type="ARBA" id="ARBA00022840"/>
    </source>
</evidence>
<evidence type="ECO:0000259" key="22">
    <source>
        <dbReference type="PROSITE" id="PS50109"/>
    </source>
</evidence>
<comment type="catalytic activity">
    <reaction evidence="1">
        <text>ATP + protein L-histidine = ADP + protein N-phospho-L-histidine.</text>
        <dbReference type="EC" id="2.7.13.3"/>
    </reaction>
</comment>